<feature type="transmembrane region" description="Helical" evidence="1">
    <location>
        <begin position="20"/>
        <end position="45"/>
    </location>
</feature>
<feature type="transmembrane region" description="Helical" evidence="1">
    <location>
        <begin position="57"/>
        <end position="82"/>
    </location>
</feature>
<keyword evidence="4" id="KW-1185">Reference proteome</keyword>
<dbReference type="GO" id="GO:0004175">
    <property type="term" value="F:endopeptidase activity"/>
    <property type="evidence" value="ECO:0007669"/>
    <property type="project" value="UniProtKB-ARBA"/>
</dbReference>
<dbReference type="PANTHER" id="PTHR36435">
    <property type="entry name" value="SLR1288 PROTEIN"/>
    <property type="match status" value="1"/>
</dbReference>
<keyword evidence="1" id="KW-0472">Membrane</keyword>
<dbReference type="KEGG" id="halx:M0R89_20070"/>
<keyword evidence="3" id="KW-0645">Protease</keyword>
<keyword evidence="3" id="KW-0378">Hydrolase</keyword>
<dbReference type="AlphaFoldDB" id="A0A8U0I0M1"/>
<feature type="transmembrane region" description="Helical" evidence="1">
    <location>
        <begin position="175"/>
        <end position="195"/>
    </location>
</feature>
<gene>
    <name evidence="3" type="ORF">M0R89_20070</name>
</gene>
<dbReference type="PANTHER" id="PTHR36435:SF1">
    <property type="entry name" value="CAAX AMINO TERMINAL PROTEASE FAMILY PROTEIN"/>
    <property type="match status" value="1"/>
</dbReference>
<evidence type="ECO:0000256" key="1">
    <source>
        <dbReference type="SAM" id="Phobius"/>
    </source>
</evidence>
<keyword evidence="1" id="KW-1133">Transmembrane helix</keyword>
<dbReference type="GeneID" id="72187547"/>
<dbReference type="EMBL" id="CP096660">
    <property type="protein sequence ID" value="UPV76461.1"/>
    <property type="molecule type" value="Genomic_DNA"/>
</dbReference>
<reference evidence="3 4" key="1">
    <citation type="submission" date="2022-04" db="EMBL/GenBank/DDBJ databases">
        <title>Diverse halophilic archaea isolated from saline environments.</title>
        <authorList>
            <person name="Cui H.-L."/>
        </authorList>
    </citation>
    <scope>NUCLEOTIDE SEQUENCE [LARGE SCALE GENOMIC DNA]</scope>
    <source>
        <strain evidence="3 4">XZYJT49</strain>
        <plasmid evidence="3 4">unnamed1</plasmid>
    </source>
</reference>
<keyword evidence="3" id="KW-0482">Metalloprotease</keyword>
<feature type="domain" description="CAAX prenyl protease 2/Lysostaphin resistance protein A-like" evidence="2">
    <location>
        <begin position="144"/>
        <end position="238"/>
    </location>
</feature>
<feature type="transmembrane region" description="Helical" evidence="1">
    <location>
        <begin position="225"/>
        <end position="247"/>
    </location>
</feature>
<keyword evidence="3" id="KW-0614">Plasmid</keyword>
<feature type="transmembrane region" description="Helical" evidence="1">
    <location>
        <begin position="136"/>
        <end position="155"/>
    </location>
</feature>
<accession>A0A8U0I0M1</accession>
<dbReference type="GO" id="GO:0008237">
    <property type="term" value="F:metallopeptidase activity"/>
    <property type="evidence" value="ECO:0007669"/>
    <property type="project" value="UniProtKB-KW"/>
</dbReference>
<dbReference type="GO" id="GO:0080120">
    <property type="term" value="P:CAAX-box protein maturation"/>
    <property type="evidence" value="ECO:0007669"/>
    <property type="project" value="UniProtKB-ARBA"/>
</dbReference>
<proteinExistence type="predicted"/>
<dbReference type="Proteomes" id="UP000830729">
    <property type="component" value="Plasmid unnamed1"/>
</dbReference>
<dbReference type="Pfam" id="PF02517">
    <property type="entry name" value="Rce1-like"/>
    <property type="match status" value="1"/>
</dbReference>
<organism evidence="3 4">
    <name type="scientific">Halorussus limi</name>
    <dbReference type="NCBI Taxonomy" id="2938695"/>
    <lineage>
        <taxon>Archaea</taxon>
        <taxon>Methanobacteriati</taxon>
        <taxon>Methanobacteriota</taxon>
        <taxon>Stenosarchaea group</taxon>
        <taxon>Halobacteria</taxon>
        <taxon>Halobacteriales</taxon>
        <taxon>Haladaptataceae</taxon>
        <taxon>Halorussus</taxon>
    </lineage>
</organism>
<protein>
    <submittedName>
        <fullName evidence="3">CPBP family intramembrane metalloprotease</fullName>
    </submittedName>
</protein>
<feature type="transmembrane region" description="Helical" evidence="1">
    <location>
        <begin position="202"/>
        <end position="219"/>
    </location>
</feature>
<dbReference type="InterPro" id="IPR003675">
    <property type="entry name" value="Rce1/LyrA-like_dom"/>
</dbReference>
<sequence length="252" mass="26096">METSTVDRPAEASASKSRSLVVAVALGVGGYAFALIVVGAAALAVMLAGVPLMDRPALLLGLSVVMGQGVAFGTFALGYLAYTDRGFDFVKVRVPTVRDVGWAVGGTLALFTGLIALSALFSVLGIQSASNSVTEFGEQDPTVFLLLVPLSFLFIGPGEELLYRGVVQGRLEEAFGPWVAIAVASVIFAVVHVFSLQGSGKLAYIAILLVLSPILGAAYERTDNLAVPALIHGAFNAIQFYVAYLGATGGLP</sequence>
<evidence type="ECO:0000259" key="2">
    <source>
        <dbReference type="Pfam" id="PF02517"/>
    </source>
</evidence>
<feature type="transmembrane region" description="Helical" evidence="1">
    <location>
        <begin position="102"/>
        <end position="124"/>
    </location>
</feature>
<geneLocation type="plasmid" evidence="3 4">
    <name>unnamed1</name>
</geneLocation>
<keyword evidence="1" id="KW-0812">Transmembrane</keyword>
<name>A0A8U0I0M1_9EURY</name>
<dbReference type="RefSeq" id="WP_248652494.1">
    <property type="nucleotide sequence ID" value="NZ_CP096660.1"/>
</dbReference>
<evidence type="ECO:0000313" key="3">
    <source>
        <dbReference type="EMBL" id="UPV76461.1"/>
    </source>
</evidence>
<evidence type="ECO:0000313" key="4">
    <source>
        <dbReference type="Proteomes" id="UP000830729"/>
    </source>
</evidence>
<dbReference type="InterPro" id="IPR052710">
    <property type="entry name" value="CAAX_protease"/>
</dbReference>